<proteinExistence type="predicted"/>
<dbReference type="InterPro" id="IPR029063">
    <property type="entry name" value="SAM-dependent_MTases_sf"/>
</dbReference>
<dbReference type="Gene3D" id="3.40.50.150">
    <property type="entry name" value="Vaccinia Virus protein VP39"/>
    <property type="match status" value="1"/>
</dbReference>
<dbReference type="InterPro" id="IPR013216">
    <property type="entry name" value="Methyltransf_11"/>
</dbReference>
<reference evidence="2" key="1">
    <citation type="journal article" date="2014" name="Front. Microbiol.">
        <title>High frequency of phylogenetically diverse reductive dehalogenase-homologous genes in deep subseafloor sedimentary metagenomes.</title>
        <authorList>
            <person name="Kawai M."/>
            <person name="Futagami T."/>
            <person name="Toyoda A."/>
            <person name="Takaki Y."/>
            <person name="Nishi S."/>
            <person name="Hori S."/>
            <person name="Arai W."/>
            <person name="Tsubouchi T."/>
            <person name="Morono Y."/>
            <person name="Uchiyama I."/>
            <person name="Ito T."/>
            <person name="Fujiyama A."/>
            <person name="Inagaki F."/>
            <person name="Takami H."/>
        </authorList>
    </citation>
    <scope>NUCLEOTIDE SEQUENCE</scope>
    <source>
        <strain evidence="2">Expedition CK06-06</strain>
    </source>
</reference>
<feature type="non-terminal residue" evidence="2">
    <location>
        <position position="186"/>
    </location>
</feature>
<evidence type="ECO:0000259" key="1">
    <source>
        <dbReference type="Pfam" id="PF08241"/>
    </source>
</evidence>
<feature type="domain" description="Methyltransferase type 11" evidence="1">
    <location>
        <begin position="74"/>
        <end position="161"/>
    </location>
</feature>
<name>X1MRT3_9ZZZZ</name>
<dbReference type="EMBL" id="BARV01006855">
    <property type="protein sequence ID" value="GAI17395.1"/>
    <property type="molecule type" value="Genomic_DNA"/>
</dbReference>
<organism evidence="2">
    <name type="scientific">marine sediment metagenome</name>
    <dbReference type="NCBI Taxonomy" id="412755"/>
    <lineage>
        <taxon>unclassified sequences</taxon>
        <taxon>metagenomes</taxon>
        <taxon>ecological metagenomes</taxon>
    </lineage>
</organism>
<sequence length="186" mass="21512">MGYSLKYSFVWRKIELNWLKMMMKRLDASYYNEDYFRPGPKSSYVLPFTWEVEKAERIKSAQFLRDTFNPKNALDIGCAKGFLVKALFQLGIDAHGCDISEFGVNNCEPEAKGRLKVADIRDGIPYPNESFDLVYSEATLEHIEKNFLPFVASEIARIARKWVYIGVPINLDNVNRPRGDPSHRTY</sequence>
<accession>X1MRT3</accession>
<gene>
    <name evidence="2" type="ORF">S06H3_14024</name>
</gene>
<dbReference type="AlphaFoldDB" id="X1MRT3"/>
<comment type="caution">
    <text evidence="2">The sequence shown here is derived from an EMBL/GenBank/DDBJ whole genome shotgun (WGS) entry which is preliminary data.</text>
</comment>
<dbReference type="CDD" id="cd02440">
    <property type="entry name" value="AdoMet_MTases"/>
    <property type="match status" value="1"/>
</dbReference>
<evidence type="ECO:0000313" key="2">
    <source>
        <dbReference type="EMBL" id="GAI17395.1"/>
    </source>
</evidence>
<dbReference type="Pfam" id="PF08241">
    <property type="entry name" value="Methyltransf_11"/>
    <property type="match status" value="1"/>
</dbReference>
<protein>
    <recommendedName>
        <fullName evidence="1">Methyltransferase type 11 domain-containing protein</fullName>
    </recommendedName>
</protein>
<dbReference type="SUPFAM" id="SSF53335">
    <property type="entry name" value="S-adenosyl-L-methionine-dependent methyltransferases"/>
    <property type="match status" value="1"/>
</dbReference>
<dbReference type="GO" id="GO:0008757">
    <property type="term" value="F:S-adenosylmethionine-dependent methyltransferase activity"/>
    <property type="evidence" value="ECO:0007669"/>
    <property type="project" value="InterPro"/>
</dbReference>